<proteinExistence type="predicted"/>
<dbReference type="RefSeq" id="WP_377358442.1">
    <property type="nucleotide sequence ID" value="NZ_JBHTCM010000010.1"/>
</dbReference>
<gene>
    <name evidence="3" type="ORF">ACFQPS_09470</name>
</gene>
<accession>A0ABW2KWN8</accession>
<reference evidence="4" key="1">
    <citation type="journal article" date="2019" name="Int. J. Syst. Evol. Microbiol.">
        <title>The Global Catalogue of Microorganisms (GCM) 10K type strain sequencing project: providing services to taxonomists for standard genome sequencing and annotation.</title>
        <authorList>
            <consortium name="The Broad Institute Genomics Platform"/>
            <consortium name="The Broad Institute Genome Sequencing Center for Infectious Disease"/>
            <person name="Wu L."/>
            <person name="Ma J."/>
        </authorList>
    </citation>
    <scope>NUCLEOTIDE SEQUENCE [LARGE SCALE GENOMIC DNA]</scope>
    <source>
        <strain evidence="4">CGMCC 1.16275</strain>
    </source>
</reference>
<evidence type="ECO:0000256" key="1">
    <source>
        <dbReference type="SAM" id="Coils"/>
    </source>
</evidence>
<keyword evidence="4" id="KW-1185">Reference proteome</keyword>
<dbReference type="Proteomes" id="UP001596456">
    <property type="component" value="Unassembled WGS sequence"/>
</dbReference>
<name>A0ABW2KWN8_9PROT</name>
<keyword evidence="1" id="KW-0175">Coiled coil</keyword>
<dbReference type="EMBL" id="JBHTCM010000010">
    <property type="protein sequence ID" value="MFC7333390.1"/>
    <property type="molecule type" value="Genomic_DNA"/>
</dbReference>
<evidence type="ECO:0000256" key="2">
    <source>
        <dbReference type="SAM" id="MobiDB-lite"/>
    </source>
</evidence>
<evidence type="ECO:0000313" key="3">
    <source>
        <dbReference type="EMBL" id="MFC7333390.1"/>
    </source>
</evidence>
<protein>
    <submittedName>
        <fullName evidence="3">Accessory factor UbiK family protein</fullName>
    </submittedName>
</protein>
<feature type="coiled-coil region" evidence="1">
    <location>
        <begin position="55"/>
        <end position="86"/>
    </location>
</feature>
<comment type="caution">
    <text evidence="3">The sequence shown here is derived from an EMBL/GenBank/DDBJ whole genome shotgun (WGS) entry which is preliminary data.</text>
</comment>
<feature type="compositionally biased region" description="Basic and acidic residues" evidence="2">
    <location>
        <begin position="113"/>
        <end position="123"/>
    </location>
</feature>
<sequence>MQVDNKLLDDLARVASSAVGALTGIRSEVESQFRQQFERILSQMDVVPRDDFEMVREMATRARAAQEELEDKVRQQEGLADRVTRLEALVATLTAQLELLSPDTPPKRPHRTAGKDAGPDAQA</sequence>
<evidence type="ECO:0000313" key="4">
    <source>
        <dbReference type="Proteomes" id="UP001596456"/>
    </source>
</evidence>
<dbReference type="Pfam" id="PF04380">
    <property type="entry name" value="BMFP"/>
    <property type="match status" value="1"/>
</dbReference>
<organism evidence="3 4">
    <name type="scientific">Rhodocista pekingensis</name>
    <dbReference type="NCBI Taxonomy" id="201185"/>
    <lineage>
        <taxon>Bacteria</taxon>
        <taxon>Pseudomonadati</taxon>
        <taxon>Pseudomonadota</taxon>
        <taxon>Alphaproteobacteria</taxon>
        <taxon>Rhodospirillales</taxon>
        <taxon>Azospirillaceae</taxon>
        <taxon>Rhodocista</taxon>
    </lineage>
</organism>
<feature type="region of interest" description="Disordered" evidence="2">
    <location>
        <begin position="97"/>
        <end position="123"/>
    </location>
</feature>
<dbReference type="InterPro" id="IPR007475">
    <property type="entry name" value="UbiK"/>
</dbReference>